<reference evidence="1 3" key="2">
    <citation type="submission" date="2018-12" db="EMBL/GenBank/DDBJ databases">
        <title>Streptomyces griseoviridis F1-27 complete genome.</title>
        <authorList>
            <person name="Mariita R.M."/>
            <person name="Sello J.K."/>
        </authorList>
    </citation>
    <scope>NUCLEOTIDE SEQUENCE [LARGE SCALE GENOMIC DNA]</scope>
    <source>
        <strain evidence="1 3">F1-27</strain>
    </source>
</reference>
<dbReference type="AlphaFoldDB" id="A0A3S9ZJZ7"/>
<name>A0A3S9ZJZ7_STRGD</name>
<sequence>MGETTTPRTHVLAGLALLDVPAPDQLTDRQRAGAHCAFSGIPLTVTGAVDLGRRDTVRAGQPVTWYPRAYRGEIPRAALAALHAHTPDCASCRDGETANHCPTGTALRRLLREFR</sequence>
<accession>A0A3S9ZJZ7</accession>
<reference evidence="2 4" key="1">
    <citation type="submission" date="2018-04" db="EMBL/GenBank/DDBJ databases">
        <title>Complete genome sequences of Streptomyces griseoviridis K61 and characterization of antagonistic properties of biological control agents.</title>
        <authorList>
            <person name="Mariita R.M."/>
            <person name="Sello J.K."/>
        </authorList>
    </citation>
    <scope>NUCLEOTIDE SEQUENCE [LARGE SCALE GENOMIC DNA]</scope>
    <source>
        <strain evidence="2 4">K61</strain>
    </source>
</reference>
<evidence type="ECO:0000313" key="4">
    <source>
        <dbReference type="Proteomes" id="UP000501753"/>
    </source>
</evidence>
<dbReference type="OrthoDB" id="4260134at2"/>
<evidence type="ECO:0000313" key="1">
    <source>
        <dbReference type="EMBL" id="AZS87993.1"/>
    </source>
</evidence>
<keyword evidence="4" id="KW-1185">Reference proteome</keyword>
<evidence type="ECO:0000313" key="2">
    <source>
        <dbReference type="EMBL" id="QCN85156.1"/>
    </source>
</evidence>
<dbReference type="EMBL" id="CP034687">
    <property type="protein sequence ID" value="AZS87993.1"/>
    <property type="molecule type" value="Genomic_DNA"/>
</dbReference>
<dbReference type="EMBL" id="CP029078">
    <property type="protein sequence ID" value="QCN85156.1"/>
    <property type="molecule type" value="Genomic_DNA"/>
</dbReference>
<evidence type="ECO:0000313" key="3">
    <source>
        <dbReference type="Proteomes" id="UP000271291"/>
    </source>
</evidence>
<gene>
    <name evidence="2" type="ORF">DDJ31_09255</name>
    <name evidence="1" type="ORF">ELQ87_30015</name>
</gene>
<dbReference type="KEGG" id="sgd:ELQ87_30015"/>
<dbReference type="Proteomes" id="UP000501753">
    <property type="component" value="Chromosome"/>
</dbReference>
<proteinExistence type="predicted"/>
<organism evidence="1 3">
    <name type="scientific">Streptomyces griseoviridis</name>
    <dbReference type="NCBI Taxonomy" id="45398"/>
    <lineage>
        <taxon>Bacteria</taxon>
        <taxon>Bacillati</taxon>
        <taxon>Actinomycetota</taxon>
        <taxon>Actinomycetes</taxon>
        <taxon>Kitasatosporales</taxon>
        <taxon>Streptomycetaceae</taxon>
        <taxon>Streptomyces</taxon>
    </lineage>
</organism>
<dbReference type="RefSeq" id="WP_127180780.1">
    <property type="nucleotide sequence ID" value="NZ_CP029078.1"/>
</dbReference>
<dbReference type="Proteomes" id="UP000271291">
    <property type="component" value="Chromosome"/>
</dbReference>
<protein>
    <submittedName>
        <fullName evidence="1">Uncharacterized protein</fullName>
    </submittedName>
</protein>